<dbReference type="GO" id="GO:0032259">
    <property type="term" value="P:methylation"/>
    <property type="evidence" value="ECO:0007669"/>
    <property type="project" value="UniProtKB-KW"/>
</dbReference>
<dbReference type="InterPro" id="IPR029063">
    <property type="entry name" value="SAM-dependent_MTases_sf"/>
</dbReference>
<evidence type="ECO:0000313" key="9">
    <source>
        <dbReference type="Proteomes" id="UP000285517"/>
    </source>
</evidence>
<dbReference type="KEGG" id="aev:EI546_08785"/>
<feature type="domain" description="Methyltransferase small" evidence="7">
    <location>
        <begin position="22"/>
        <end position="106"/>
    </location>
</feature>
<dbReference type="GO" id="GO:0008033">
    <property type="term" value="P:tRNA processing"/>
    <property type="evidence" value="ECO:0007669"/>
    <property type="project" value="UniProtKB-UniRule"/>
</dbReference>
<dbReference type="EC" id="2.1.1.223" evidence="6"/>
<dbReference type="PRINTS" id="PR00507">
    <property type="entry name" value="N12N6MTFRASE"/>
</dbReference>
<dbReference type="InterPro" id="IPR050210">
    <property type="entry name" value="tRNA_Adenine-N(6)_MTase"/>
</dbReference>
<evidence type="ECO:0000256" key="4">
    <source>
        <dbReference type="ARBA" id="ARBA00022691"/>
    </source>
</evidence>
<dbReference type="SUPFAM" id="SSF53335">
    <property type="entry name" value="S-adenosyl-L-methionine-dependent methyltransferases"/>
    <property type="match status" value="1"/>
</dbReference>
<gene>
    <name evidence="8" type="ORF">EI546_08785</name>
</gene>
<comment type="similarity">
    <text evidence="6">Belongs to the methyltransferase superfamily. tRNA (adenine-N(6)-)-methyltransferase family.</text>
</comment>
<dbReference type="InterPro" id="IPR002052">
    <property type="entry name" value="DNA_methylase_N6_adenine_CS"/>
</dbReference>
<evidence type="ECO:0000256" key="3">
    <source>
        <dbReference type="ARBA" id="ARBA00022679"/>
    </source>
</evidence>
<dbReference type="PANTHER" id="PTHR47739:SF1">
    <property type="entry name" value="TRNA1(VAL) (ADENINE(37)-N6)-METHYLTRANSFERASE"/>
    <property type="match status" value="1"/>
</dbReference>
<name>A0A410G7P1_9FLAO</name>
<dbReference type="AlphaFoldDB" id="A0A410G7P1"/>
<evidence type="ECO:0000256" key="1">
    <source>
        <dbReference type="ARBA" id="ARBA00022490"/>
    </source>
</evidence>
<keyword evidence="9" id="KW-1185">Reference proteome</keyword>
<comment type="subcellular location">
    <subcellularLocation>
        <location evidence="6">Cytoplasm</location>
    </subcellularLocation>
</comment>
<dbReference type="PROSITE" id="PS00092">
    <property type="entry name" value="N6_MTASE"/>
    <property type="match status" value="1"/>
</dbReference>
<comment type="function">
    <text evidence="6">Specifically methylates the adenine in position 37 of tRNA(1)(Val) (anticodon cmo5UAC).</text>
</comment>
<evidence type="ECO:0000256" key="2">
    <source>
        <dbReference type="ARBA" id="ARBA00022603"/>
    </source>
</evidence>
<evidence type="ECO:0000259" key="7">
    <source>
        <dbReference type="Pfam" id="PF05175"/>
    </source>
</evidence>
<dbReference type="HAMAP" id="MF_01872">
    <property type="entry name" value="tRNA_methyltr_YfiC"/>
    <property type="match status" value="1"/>
</dbReference>
<dbReference type="EMBL" id="CP034951">
    <property type="protein sequence ID" value="QAA83215.1"/>
    <property type="molecule type" value="Genomic_DNA"/>
</dbReference>
<dbReference type="RefSeq" id="WP_128251578.1">
    <property type="nucleotide sequence ID" value="NZ_CP034951.1"/>
</dbReference>
<reference evidence="8 9" key="1">
    <citation type="submission" date="2019-01" db="EMBL/GenBank/DDBJ databases">
        <title>Complete genome sequencing of Aequorivita sp. H23M31.</title>
        <authorList>
            <person name="Bae J.-W."/>
        </authorList>
    </citation>
    <scope>NUCLEOTIDE SEQUENCE [LARGE SCALE GENOMIC DNA]</scope>
    <source>
        <strain evidence="8 9">H23M31</strain>
    </source>
</reference>
<comment type="catalytic activity">
    <reaction evidence="6">
        <text>adenosine(37) in tRNA1(Val) + S-adenosyl-L-methionine = N(6)-methyladenosine(37) in tRNA1(Val) + S-adenosyl-L-homocysteine + H(+)</text>
        <dbReference type="Rhea" id="RHEA:43160"/>
        <dbReference type="Rhea" id="RHEA-COMP:10369"/>
        <dbReference type="Rhea" id="RHEA-COMP:10370"/>
        <dbReference type="ChEBI" id="CHEBI:15378"/>
        <dbReference type="ChEBI" id="CHEBI:57856"/>
        <dbReference type="ChEBI" id="CHEBI:59789"/>
        <dbReference type="ChEBI" id="CHEBI:74411"/>
        <dbReference type="ChEBI" id="CHEBI:74449"/>
        <dbReference type="EC" id="2.1.1.223"/>
    </reaction>
</comment>
<dbReference type="CDD" id="cd02440">
    <property type="entry name" value="AdoMet_MTases"/>
    <property type="match status" value="1"/>
</dbReference>
<accession>A0A410G7P1</accession>
<evidence type="ECO:0000256" key="6">
    <source>
        <dbReference type="HAMAP-Rule" id="MF_01872"/>
    </source>
</evidence>
<sequence length="219" mass="25094">MKIGTDGVLLGAWTSIKDNPFSVLDIGAGTGIIALQLAQRSNAQMIDAIEIDQNAYEQCVNNFENSSWGDRLFCYHASLKEFVEEFDDKYDIIISNPPFYSEDYKSSNDSRDIARFTDSLPFNELIESASLLLSDEGIFAVIVPRKEEDRFINMASKVNLFPNRICRVRGNETSEEKRSLLEFSFENISPKLEYLTIETSRHNYTEAYKKLVSDFYIKM</sequence>
<dbReference type="InterPro" id="IPR007848">
    <property type="entry name" value="Small_mtfrase_dom"/>
</dbReference>
<keyword evidence="3 6" id="KW-0808">Transferase</keyword>
<keyword evidence="5 6" id="KW-0819">tRNA processing</keyword>
<dbReference type="Gene3D" id="3.40.50.150">
    <property type="entry name" value="Vaccinia Virus protein VP39"/>
    <property type="match status" value="1"/>
</dbReference>
<dbReference type="PANTHER" id="PTHR47739">
    <property type="entry name" value="TRNA1(VAL) (ADENINE(37)-N6)-METHYLTRANSFERASE"/>
    <property type="match status" value="1"/>
</dbReference>
<dbReference type="InterPro" id="IPR022882">
    <property type="entry name" value="tRNA_adenine-N6_MeTrfase"/>
</dbReference>
<evidence type="ECO:0000313" key="8">
    <source>
        <dbReference type="EMBL" id="QAA83215.1"/>
    </source>
</evidence>
<keyword evidence="2 6" id="KW-0489">Methyltransferase</keyword>
<dbReference type="GO" id="GO:0005737">
    <property type="term" value="C:cytoplasm"/>
    <property type="evidence" value="ECO:0007669"/>
    <property type="project" value="UniProtKB-SubCell"/>
</dbReference>
<dbReference type="OrthoDB" id="5383291at2"/>
<dbReference type="GO" id="GO:0003676">
    <property type="term" value="F:nucleic acid binding"/>
    <property type="evidence" value="ECO:0007669"/>
    <property type="project" value="InterPro"/>
</dbReference>
<keyword evidence="1 6" id="KW-0963">Cytoplasm</keyword>
<proteinExistence type="inferred from homology"/>
<dbReference type="GO" id="GO:0016430">
    <property type="term" value="F:tRNA (adenine-N6)-methyltransferase activity"/>
    <property type="evidence" value="ECO:0007669"/>
    <property type="project" value="UniProtKB-UniRule"/>
</dbReference>
<evidence type="ECO:0000256" key="5">
    <source>
        <dbReference type="ARBA" id="ARBA00022694"/>
    </source>
</evidence>
<organism evidence="8 9">
    <name type="scientific">Aequorivita ciconiae</name>
    <dbReference type="NCBI Taxonomy" id="2494375"/>
    <lineage>
        <taxon>Bacteria</taxon>
        <taxon>Pseudomonadati</taxon>
        <taxon>Bacteroidota</taxon>
        <taxon>Flavobacteriia</taxon>
        <taxon>Flavobacteriales</taxon>
        <taxon>Flavobacteriaceae</taxon>
        <taxon>Aequorivita</taxon>
    </lineage>
</organism>
<keyword evidence="4 6" id="KW-0949">S-adenosyl-L-methionine</keyword>
<dbReference type="Proteomes" id="UP000285517">
    <property type="component" value="Chromosome"/>
</dbReference>
<protein>
    <recommendedName>
        <fullName evidence="6">tRNA1(Val) (adenine(37)-N6)-methyltransferase</fullName>
        <ecNumber evidence="6">2.1.1.223</ecNumber>
    </recommendedName>
    <alternativeName>
        <fullName evidence="6">tRNA m6A37 methyltransferase</fullName>
    </alternativeName>
</protein>
<dbReference type="Pfam" id="PF05175">
    <property type="entry name" value="MTS"/>
    <property type="match status" value="1"/>
</dbReference>